<dbReference type="GO" id="GO:0019693">
    <property type="term" value="P:ribose phosphate metabolic process"/>
    <property type="evidence" value="ECO:0007669"/>
    <property type="project" value="TreeGrafter"/>
</dbReference>
<evidence type="ECO:0000313" key="7">
    <source>
        <dbReference type="Proteomes" id="UP000257067"/>
    </source>
</evidence>
<protein>
    <submittedName>
        <fullName evidence="6">NUDIX domain-containing protein</fullName>
    </submittedName>
</protein>
<dbReference type="InterPro" id="IPR004385">
    <property type="entry name" value="NDP_pyrophosphatase"/>
</dbReference>
<sequence length="192" mass="22456">MREIKFLYTSPISSSSFIKPQRLYYQLGDDEYYWDFYQAFDSVGILLFLPKQESLLLLKHYRPCAFLREKKAQSYELCAGLVDKKGKSLEQIAQEEILEECGYGIPLERLVQIHSFFGNVGLTPAKQTLFFATIHEEEKITQGGGEGDENFEPFFLKTSEILDFLKNPNIPKTTSLAYMLQWFYIERMEKNR</sequence>
<dbReference type="Gene3D" id="3.90.79.10">
    <property type="entry name" value="Nucleoside Triphosphate Pyrophosphohydrolase"/>
    <property type="match status" value="1"/>
</dbReference>
<keyword evidence="3" id="KW-0460">Magnesium</keyword>
<comment type="cofactor">
    <cofactor evidence="1 3">
        <name>Mg(2+)</name>
        <dbReference type="ChEBI" id="CHEBI:18420"/>
    </cofactor>
</comment>
<feature type="binding site" evidence="3">
    <location>
        <position position="100"/>
    </location>
    <ligand>
        <name>Mg(2+)</name>
        <dbReference type="ChEBI" id="CHEBI:18420"/>
        <label>2</label>
    </ligand>
</feature>
<dbReference type="GO" id="GO:0016818">
    <property type="term" value="F:hydrolase activity, acting on acid anhydrides, in phosphorus-containing anhydrides"/>
    <property type="evidence" value="ECO:0007669"/>
    <property type="project" value="InterPro"/>
</dbReference>
<dbReference type="PROSITE" id="PS51462">
    <property type="entry name" value="NUDIX"/>
    <property type="match status" value="1"/>
</dbReference>
<accession>A0A3D8IUM0</accession>
<evidence type="ECO:0000313" key="6">
    <source>
        <dbReference type="EMBL" id="RDU68968.1"/>
    </source>
</evidence>
<evidence type="ECO:0000256" key="2">
    <source>
        <dbReference type="ARBA" id="ARBA00022801"/>
    </source>
</evidence>
<evidence type="ECO:0000259" key="5">
    <source>
        <dbReference type="PROSITE" id="PS51462"/>
    </source>
</evidence>
<keyword evidence="2" id="KW-0378">Hydrolase</keyword>
<keyword evidence="3" id="KW-0479">Metal-binding</keyword>
<feature type="binding site" evidence="3">
    <location>
        <position position="96"/>
    </location>
    <ligand>
        <name>Mg(2+)</name>
        <dbReference type="ChEBI" id="CHEBI:18420"/>
        <label>1</label>
    </ligand>
</feature>
<dbReference type="OrthoDB" id="5360793at2"/>
<dbReference type="InterPro" id="IPR015797">
    <property type="entry name" value="NUDIX_hydrolase-like_dom_sf"/>
</dbReference>
<dbReference type="SUPFAM" id="SSF55811">
    <property type="entry name" value="Nudix"/>
    <property type="match status" value="1"/>
</dbReference>
<keyword evidence="7" id="KW-1185">Reference proteome</keyword>
<feature type="binding site" evidence="3">
    <location>
        <position position="79"/>
    </location>
    <ligand>
        <name>Mg(2+)</name>
        <dbReference type="ChEBI" id="CHEBI:18420"/>
        <label>1</label>
    </ligand>
</feature>
<dbReference type="Proteomes" id="UP000257067">
    <property type="component" value="Unassembled WGS sequence"/>
</dbReference>
<dbReference type="NCBIfam" id="TIGR00052">
    <property type="entry name" value="nudix-type nucleoside diphosphatase, YffH/AdpP family"/>
    <property type="match status" value="1"/>
</dbReference>
<dbReference type="Pfam" id="PF00293">
    <property type="entry name" value="NUDIX"/>
    <property type="match status" value="1"/>
</dbReference>
<organism evidence="6 7">
    <name type="scientific">Helicobacter cholecystus</name>
    <dbReference type="NCBI Taxonomy" id="45498"/>
    <lineage>
        <taxon>Bacteria</taxon>
        <taxon>Pseudomonadati</taxon>
        <taxon>Campylobacterota</taxon>
        <taxon>Epsilonproteobacteria</taxon>
        <taxon>Campylobacterales</taxon>
        <taxon>Helicobacteraceae</taxon>
        <taxon>Helicobacter</taxon>
    </lineage>
</organism>
<feature type="domain" description="Nudix hydrolase" evidence="5">
    <location>
        <begin position="38"/>
        <end position="178"/>
    </location>
</feature>
<evidence type="ECO:0000256" key="4">
    <source>
        <dbReference type="PIRSR" id="PIRSR604385-3"/>
    </source>
</evidence>
<dbReference type="EMBL" id="NXLU01000005">
    <property type="protein sequence ID" value="RDU68968.1"/>
    <property type="molecule type" value="Genomic_DNA"/>
</dbReference>
<dbReference type="RefSeq" id="WP_104724910.1">
    <property type="nucleotide sequence ID" value="NZ_FZNE01000009.1"/>
</dbReference>
<dbReference type="AlphaFoldDB" id="A0A3D8IUM0"/>
<dbReference type="InterPro" id="IPR000086">
    <property type="entry name" value="NUDIX_hydrolase_dom"/>
</dbReference>
<proteinExistence type="predicted"/>
<dbReference type="PANTHER" id="PTHR11839">
    <property type="entry name" value="UDP/ADP-SUGAR PYROPHOSPHATASE"/>
    <property type="match status" value="1"/>
</dbReference>
<dbReference type="PANTHER" id="PTHR11839:SF15">
    <property type="entry name" value="URIDINE DIPHOSPHATE GLUCOSE PYROPHOSPHATASE NUDT14"/>
    <property type="match status" value="1"/>
</dbReference>
<dbReference type="GO" id="GO:0006753">
    <property type="term" value="P:nucleoside phosphate metabolic process"/>
    <property type="evidence" value="ECO:0007669"/>
    <property type="project" value="TreeGrafter"/>
</dbReference>
<reference evidence="6 7" key="1">
    <citation type="submission" date="2018-04" db="EMBL/GenBank/DDBJ databases">
        <title>Novel Campyloabacter and Helicobacter Species and Strains.</title>
        <authorList>
            <person name="Mannion A.J."/>
            <person name="Shen Z."/>
            <person name="Fox J.G."/>
        </authorList>
    </citation>
    <scope>NUCLEOTIDE SEQUENCE [LARGE SCALE GENOMIC DNA]</scope>
    <source>
        <strain evidence="6 7">ATCC 700242</strain>
    </source>
</reference>
<gene>
    <name evidence="6" type="ORF">CQA62_05055</name>
</gene>
<evidence type="ECO:0000256" key="1">
    <source>
        <dbReference type="ARBA" id="ARBA00001946"/>
    </source>
</evidence>
<feature type="short sequence motif" description="Nudix box" evidence="4">
    <location>
        <begin position="80"/>
        <end position="103"/>
    </location>
</feature>
<comment type="caution">
    <text evidence="6">The sequence shown here is derived from an EMBL/GenBank/DDBJ whole genome shotgun (WGS) entry which is preliminary data.</text>
</comment>
<evidence type="ECO:0000256" key="3">
    <source>
        <dbReference type="PIRSR" id="PIRSR604385-2"/>
    </source>
</evidence>
<feature type="binding site" evidence="3">
    <location>
        <position position="149"/>
    </location>
    <ligand>
        <name>Mg(2+)</name>
        <dbReference type="ChEBI" id="CHEBI:18420"/>
        <label>1</label>
    </ligand>
</feature>
<dbReference type="GO" id="GO:0046872">
    <property type="term" value="F:metal ion binding"/>
    <property type="evidence" value="ECO:0007669"/>
    <property type="project" value="UniProtKB-KW"/>
</dbReference>
<name>A0A3D8IUM0_9HELI</name>